<dbReference type="InterPro" id="IPR009080">
    <property type="entry name" value="tRNAsynth_Ia_anticodon-bd"/>
</dbReference>
<dbReference type="SUPFAM" id="SSF47323">
    <property type="entry name" value="Anticodon-binding domain of a subclass of class I aminoacyl-tRNA synthetases"/>
    <property type="match status" value="1"/>
</dbReference>
<dbReference type="GO" id="GO:0004814">
    <property type="term" value="F:arginine-tRNA ligase activity"/>
    <property type="evidence" value="ECO:0007669"/>
    <property type="project" value="UniProtKB-UniRule"/>
</dbReference>
<dbReference type="EC" id="6.1.1.19" evidence="2 10"/>
<protein>
    <recommendedName>
        <fullName evidence="2 10">Arginine--tRNA ligase</fullName>
        <ecNumber evidence="2 10">6.1.1.19</ecNumber>
    </recommendedName>
</protein>
<evidence type="ECO:0000256" key="4">
    <source>
        <dbReference type="ARBA" id="ARBA00022598"/>
    </source>
</evidence>
<dbReference type="InterPro" id="IPR035684">
    <property type="entry name" value="ArgRS_core"/>
</dbReference>
<dbReference type="NCBIfam" id="TIGR00456">
    <property type="entry name" value="argS"/>
    <property type="match status" value="1"/>
</dbReference>
<dbReference type="KEGG" id="mhl:MHLP_03190"/>
<keyword evidence="3" id="KW-0963">Cytoplasm</keyword>
<dbReference type="EMBL" id="CP003731">
    <property type="protein sequence ID" value="AFO52218.1"/>
    <property type="molecule type" value="Genomic_DNA"/>
</dbReference>
<evidence type="ECO:0000256" key="10">
    <source>
        <dbReference type="NCBIfam" id="TIGR00456"/>
    </source>
</evidence>
<dbReference type="Pfam" id="PF00750">
    <property type="entry name" value="tRNA-synt_1d"/>
    <property type="match status" value="1"/>
</dbReference>
<feature type="domain" description="Arginyl tRNA synthetase N-terminal" evidence="13">
    <location>
        <begin position="7"/>
        <end position="89"/>
    </location>
</feature>
<feature type="domain" description="DALR anticodon binding" evidence="12">
    <location>
        <begin position="436"/>
        <end position="542"/>
    </location>
</feature>
<evidence type="ECO:0000256" key="6">
    <source>
        <dbReference type="ARBA" id="ARBA00022840"/>
    </source>
</evidence>
<dbReference type="SUPFAM" id="SSF52374">
    <property type="entry name" value="Nucleotidylyl transferase"/>
    <property type="match status" value="1"/>
</dbReference>
<evidence type="ECO:0000259" key="12">
    <source>
        <dbReference type="SMART" id="SM00836"/>
    </source>
</evidence>
<evidence type="ECO:0000256" key="7">
    <source>
        <dbReference type="ARBA" id="ARBA00022917"/>
    </source>
</evidence>
<evidence type="ECO:0000256" key="8">
    <source>
        <dbReference type="ARBA" id="ARBA00023146"/>
    </source>
</evidence>
<dbReference type="GO" id="GO:0005737">
    <property type="term" value="C:cytoplasm"/>
    <property type="evidence" value="ECO:0007669"/>
    <property type="project" value="UniProtKB-UniRule"/>
</dbReference>
<dbReference type="PRINTS" id="PR01038">
    <property type="entry name" value="TRNASYNTHARG"/>
</dbReference>
<dbReference type="SMART" id="SM01016">
    <property type="entry name" value="Arg_tRNA_synt_N"/>
    <property type="match status" value="1"/>
</dbReference>
<name>I7BK20_MYCHA</name>
<dbReference type="Gene3D" id="3.30.1360.70">
    <property type="entry name" value="Arginyl tRNA synthetase N-terminal domain"/>
    <property type="match status" value="1"/>
</dbReference>
<dbReference type="HOGENOM" id="CLU_006406_0_1_14"/>
<dbReference type="OrthoDB" id="9805987at2"/>
<evidence type="ECO:0000256" key="9">
    <source>
        <dbReference type="ARBA" id="ARBA00049339"/>
    </source>
</evidence>
<dbReference type="InterPro" id="IPR001412">
    <property type="entry name" value="aa-tRNA-synth_I_CS"/>
</dbReference>
<keyword evidence="6 11" id="KW-0067">ATP-binding</keyword>
<gene>
    <name evidence="14" type="primary">argS</name>
    <name evidence="14" type="ordered locus">MHLP_03190</name>
</gene>
<reference evidence="15" key="2">
    <citation type="submission" date="2012-07" db="EMBL/GenBank/DDBJ databases">
        <title>Complete genome sequence of 'Candidatus Mycoplasma haemolamae'.</title>
        <authorList>
            <person name="Guimaraes A.M.S."/>
            <person name="Toth B."/>
            <person name="Santos A.P."/>
            <person name="Nascimento N.C."/>
            <person name="Sojka J.E."/>
            <person name="Messick J.B."/>
        </authorList>
    </citation>
    <scope>NUCLEOTIDE SEQUENCE [LARGE SCALE GENOMIC DNA]</scope>
    <source>
        <strain evidence="15">Purdue</strain>
    </source>
</reference>
<evidence type="ECO:0000313" key="14">
    <source>
        <dbReference type="EMBL" id="AFO52218.1"/>
    </source>
</evidence>
<dbReference type="GO" id="GO:0006420">
    <property type="term" value="P:arginyl-tRNA aminoacylation"/>
    <property type="evidence" value="ECO:0007669"/>
    <property type="project" value="UniProtKB-UniRule"/>
</dbReference>
<evidence type="ECO:0000256" key="3">
    <source>
        <dbReference type="ARBA" id="ARBA00022490"/>
    </source>
</evidence>
<dbReference type="GO" id="GO:0005524">
    <property type="term" value="F:ATP binding"/>
    <property type="evidence" value="ECO:0007669"/>
    <property type="project" value="UniProtKB-KW"/>
</dbReference>
<dbReference type="AlphaFoldDB" id="I7BK20"/>
<dbReference type="InterPro" id="IPR036695">
    <property type="entry name" value="Arg-tRNA-synth_N_sf"/>
</dbReference>
<comment type="catalytic activity">
    <reaction evidence="9">
        <text>tRNA(Arg) + L-arginine + ATP = L-arginyl-tRNA(Arg) + AMP + diphosphate</text>
        <dbReference type="Rhea" id="RHEA:20301"/>
        <dbReference type="Rhea" id="RHEA-COMP:9658"/>
        <dbReference type="Rhea" id="RHEA-COMP:9673"/>
        <dbReference type="ChEBI" id="CHEBI:30616"/>
        <dbReference type="ChEBI" id="CHEBI:32682"/>
        <dbReference type="ChEBI" id="CHEBI:33019"/>
        <dbReference type="ChEBI" id="CHEBI:78442"/>
        <dbReference type="ChEBI" id="CHEBI:78513"/>
        <dbReference type="ChEBI" id="CHEBI:456215"/>
        <dbReference type="EC" id="6.1.1.19"/>
    </reaction>
</comment>
<keyword evidence="8 11" id="KW-0030">Aminoacyl-tRNA synthetase</keyword>
<keyword evidence="4 11" id="KW-0436">Ligase</keyword>
<dbReference type="SMART" id="SM00836">
    <property type="entry name" value="DALR_1"/>
    <property type="match status" value="1"/>
</dbReference>
<dbReference type="PROSITE" id="PS00178">
    <property type="entry name" value="AA_TRNA_LIGASE_I"/>
    <property type="match status" value="1"/>
</dbReference>
<dbReference type="InterPro" id="IPR014729">
    <property type="entry name" value="Rossmann-like_a/b/a_fold"/>
</dbReference>
<dbReference type="SUPFAM" id="SSF55190">
    <property type="entry name" value="Arginyl-tRNA synthetase (ArgRS), N-terminal 'additional' domain"/>
    <property type="match status" value="1"/>
</dbReference>
<evidence type="ECO:0000256" key="11">
    <source>
        <dbReference type="RuleBase" id="RU363038"/>
    </source>
</evidence>
<keyword evidence="15" id="KW-1185">Reference proteome</keyword>
<evidence type="ECO:0000256" key="5">
    <source>
        <dbReference type="ARBA" id="ARBA00022741"/>
    </source>
</evidence>
<dbReference type="Gene3D" id="3.40.50.620">
    <property type="entry name" value="HUPs"/>
    <property type="match status" value="1"/>
</dbReference>
<comment type="similarity">
    <text evidence="1 11">Belongs to the class-I aminoacyl-tRNA synthetase family.</text>
</comment>
<evidence type="ECO:0000313" key="15">
    <source>
        <dbReference type="Proteomes" id="UP000006502"/>
    </source>
</evidence>
<dbReference type="Pfam" id="PF05746">
    <property type="entry name" value="DALR_1"/>
    <property type="match status" value="1"/>
</dbReference>
<dbReference type="InterPro" id="IPR001278">
    <property type="entry name" value="Arg-tRNA-ligase"/>
</dbReference>
<proteinExistence type="inferred from homology"/>
<evidence type="ECO:0000259" key="13">
    <source>
        <dbReference type="SMART" id="SM01016"/>
    </source>
</evidence>
<dbReference type="STRING" id="1212765.MHLP_03190"/>
<dbReference type="PANTHER" id="PTHR11956:SF5">
    <property type="entry name" value="ARGININE--TRNA LIGASE, CYTOPLASMIC"/>
    <property type="match status" value="1"/>
</dbReference>
<evidence type="ECO:0000256" key="2">
    <source>
        <dbReference type="ARBA" id="ARBA00012837"/>
    </source>
</evidence>
<dbReference type="Proteomes" id="UP000006502">
    <property type="component" value="Chromosome"/>
</dbReference>
<keyword evidence="5 11" id="KW-0547">Nucleotide-binding</keyword>
<organism evidence="14 15">
    <name type="scientific">Mycoplasma haematolamae (strain Purdue)</name>
    <dbReference type="NCBI Taxonomy" id="1212765"/>
    <lineage>
        <taxon>Bacteria</taxon>
        <taxon>Bacillati</taxon>
        <taxon>Mycoplasmatota</taxon>
        <taxon>Mollicutes</taxon>
        <taxon>Mycoplasmataceae</taxon>
        <taxon>Mycoplasma</taxon>
    </lineage>
</organism>
<dbReference type="InterPro" id="IPR008909">
    <property type="entry name" value="DALR_anticod-bd"/>
</dbReference>
<accession>I7BK20</accession>
<dbReference type="InterPro" id="IPR005148">
    <property type="entry name" value="Arg-tRNA-synth_N"/>
</dbReference>
<sequence length="552" mass="63858">MLLEFKAELIGLLSKMVEENQLVLLKDKVNIEESKSCKFGFCFTNLPHLLSSIYKKSLEESGQILLELFPGHPYISKVEVVGGYLNFFLRHEVIKEFFETSHKKPKIIFSLDKSQPKKKYLIEIISANPTGSLHIGHIRNGVVTDTLSNLLEYDGSHVFRSYLINDGGLQIKELMNSLHIIYTCMVKAIPVDVSAEKLKYSDSTVRDCAEQIAKEFGHYWDLQDPEQTQKISKFAVEYFLNLIKKEMQELRIQVDSWDYETQICSEGALSSLINKLKDHLYMKDQALWFKTSKFSSESDKDDVVVKSDGSLSYFGQDLIYHIYKLEFLGHNGTIINTLAADHKGHITRMEAFFRALEIPEDVVKFKMTQLSRLIIDGKKVTFSKRENILLSFKDLTEHLSIDEIRWFLSSRDEETELDIELEKLRGKDYNNPIFYILYAHSRAVKLIDAAKLDVLDAQFSFEKLNNDASQELINHILSLEWQYKKAVDTLKPHILAVYLYGLAKKFHSFYESAPILSEPEVELKLAKLALVHLVIRIFREFLPIFRIEPKKS</sequence>
<reference evidence="14 15" key="1">
    <citation type="journal article" date="2012" name="J. Bacteriol.">
        <title>Genome Sequence of "Candidatus Mycoplasma haemolamae" Strain Purdue, a Red Blood Cell Pathogen of Alpacas (Vicugna pacos) and Llamas (Lama glama).</title>
        <authorList>
            <person name="Guimaraes A.M."/>
            <person name="Toth B."/>
            <person name="Santos A.P."/>
            <person name="do Nascimento N.C."/>
            <person name="Kritchevsky J.E."/>
            <person name="Messick J.B."/>
        </authorList>
    </citation>
    <scope>NUCLEOTIDE SEQUENCE [LARGE SCALE GENOMIC DNA]</scope>
    <source>
        <strain evidence="14 15">Purdue</strain>
    </source>
</reference>
<dbReference type="Gene3D" id="1.10.730.10">
    <property type="entry name" value="Isoleucyl-tRNA Synthetase, Domain 1"/>
    <property type="match status" value="1"/>
</dbReference>
<keyword evidence="7 11" id="KW-0648">Protein biosynthesis</keyword>
<evidence type="ECO:0000256" key="1">
    <source>
        <dbReference type="ARBA" id="ARBA00005594"/>
    </source>
</evidence>
<dbReference type="PATRIC" id="fig|1212765.3.peg.724"/>
<dbReference type="Pfam" id="PF03485">
    <property type="entry name" value="Arg_tRNA_synt_N"/>
    <property type="match status" value="1"/>
</dbReference>
<dbReference type="PANTHER" id="PTHR11956">
    <property type="entry name" value="ARGINYL-TRNA SYNTHETASE"/>
    <property type="match status" value="1"/>
</dbReference>